<dbReference type="InterPro" id="IPR003439">
    <property type="entry name" value="ABC_transporter-like_ATP-bd"/>
</dbReference>
<comment type="caution">
    <text evidence="5">The sequence shown here is derived from an EMBL/GenBank/DDBJ whole genome shotgun (WGS) entry which is preliminary data.</text>
</comment>
<dbReference type="GO" id="GO:0015833">
    <property type="term" value="P:peptide transport"/>
    <property type="evidence" value="ECO:0007669"/>
    <property type="project" value="InterPro"/>
</dbReference>
<protein>
    <submittedName>
        <fullName evidence="5">Peptide/nickel transport system ATP-binding protein</fullName>
    </submittedName>
</protein>
<dbReference type="PROSITE" id="PS00211">
    <property type="entry name" value="ABC_TRANSPORTER_1"/>
    <property type="match status" value="1"/>
</dbReference>
<dbReference type="GO" id="GO:0005524">
    <property type="term" value="F:ATP binding"/>
    <property type="evidence" value="ECO:0007669"/>
    <property type="project" value="UniProtKB-KW"/>
</dbReference>
<evidence type="ECO:0000256" key="3">
    <source>
        <dbReference type="ARBA" id="ARBA00022840"/>
    </source>
</evidence>
<dbReference type="InterPro" id="IPR003593">
    <property type="entry name" value="AAA+_ATPase"/>
</dbReference>
<feature type="domain" description="ABC transporter" evidence="4">
    <location>
        <begin position="4"/>
        <end position="253"/>
    </location>
</feature>
<dbReference type="InterPro" id="IPR050319">
    <property type="entry name" value="ABC_transp_ATP-bind"/>
</dbReference>
<proteinExistence type="predicted"/>
<dbReference type="SMART" id="SM00382">
    <property type="entry name" value="AAA"/>
    <property type="match status" value="1"/>
</dbReference>
<dbReference type="InterPro" id="IPR027417">
    <property type="entry name" value="P-loop_NTPase"/>
</dbReference>
<evidence type="ECO:0000259" key="4">
    <source>
        <dbReference type="PROSITE" id="PS50893"/>
    </source>
</evidence>
<sequence>MTTLTVDHLSKHFPLRDGRRRRTLRAVDDVSFELRSGQTVALVGESGSGKSTIARMLVRLTTPTGGQIRLDGMPVRADRRAVRRYRRDVQMVFQDPFGSLNPAHTVEYHLRRPLRLHGVARGPGEIRAAVRDLLTRVNLTPADQVAHRLPHELSGGQRQRVAIARALAPRPRILLADEPVSMLDVSIRLEILNLIDRLKREEELAVLYVTHDLATARYFASSIMVLYRGQVVESGPSDEVILRPAHPYTQLLASAAPDPGSPRTVTPGGMRALRGGQQPSTTDTGCLFRDRCPAAMDVCRTPVPEFDVAAGHMARCWLRQP</sequence>
<evidence type="ECO:0000256" key="1">
    <source>
        <dbReference type="ARBA" id="ARBA00022448"/>
    </source>
</evidence>
<dbReference type="AlphaFoldDB" id="A0A927R0R1"/>
<keyword evidence="1" id="KW-0813">Transport</keyword>
<accession>A0A927R0R1</accession>
<dbReference type="PANTHER" id="PTHR43776">
    <property type="entry name" value="TRANSPORT ATP-BINDING PROTEIN"/>
    <property type="match status" value="1"/>
</dbReference>
<evidence type="ECO:0000313" key="6">
    <source>
        <dbReference type="Proteomes" id="UP000649753"/>
    </source>
</evidence>
<dbReference type="SUPFAM" id="SSF52540">
    <property type="entry name" value="P-loop containing nucleoside triphosphate hydrolases"/>
    <property type="match status" value="1"/>
</dbReference>
<dbReference type="Proteomes" id="UP000649753">
    <property type="component" value="Unassembled WGS sequence"/>
</dbReference>
<dbReference type="PROSITE" id="PS50893">
    <property type="entry name" value="ABC_TRANSPORTER_2"/>
    <property type="match status" value="1"/>
</dbReference>
<dbReference type="NCBIfam" id="TIGR01727">
    <property type="entry name" value="oligo_HPY"/>
    <property type="match status" value="1"/>
</dbReference>
<dbReference type="GO" id="GO:0016887">
    <property type="term" value="F:ATP hydrolysis activity"/>
    <property type="evidence" value="ECO:0007669"/>
    <property type="project" value="InterPro"/>
</dbReference>
<dbReference type="PANTHER" id="PTHR43776:SF8">
    <property type="entry name" value="ABC TRANSPORTER, ATP-BINDING PROTEIN"/>
    <property type="match status" value="1"/>
</dbReference>
<dbReference type="Pfam" id="PF00005">
    <property type="entry name" value="ABC_tran"/>
    <property type="match status" value="1"/>
</dbReference>
<dbReference type="GO" id="GO:0055085">
    <property type="term" value="P:transmembrane transport"/>
    <property type="evidence" value="ECO:0007669"/>
    <property type="project" value="UniProtKB-ARBA"/>
</dbReference>
<evidence type="ECO:0000313" key="5">
    <source>
        <dbReference type="EMBL" id="MBE1490502.1"/>
    </source>
</evidence>
<reference evidence="5" key="1">
    <citation type="submission" date="2020-10" db="EMBL/GenBank/DDBJ databases">
        <title>Sequencing the genomes of 1000 actinobacteria strains.</title>
        <authorList>
            <person name="Klenk H.-P."/>
        </authorList>
    </citation>
    <scope>NUCLEOTIDE SEQUENCE</scope>
    <source>
        <strain evidence="5">DSM 46832</strain>
    </source>
</reference>
<organism evidence="5 6">
    <name type="scientific">Plantactinospora soyae</name>
    <dbReference type="NCBI Taxonomy" id="1544732"/>
    <lineage>
        <taxon>Bacteria</taxon>
        <taxon>Bacillati</taxon>
        <taxon>Actinomycetota</taxon>
        <taxon>Actinomycetes</taxon>
        <taxon>Micromonosporales</taxon>
        <taxon>Micromonosporaceae</taxon>
        <taxon>Plantactinospora</taxon>
    </lineage>
</organism>
<dbReference type="RefSeq" id="WP_192769780.1">
    <property type="nucleotide sequence ID" value="NZ_JADBEB010000001.1"/>
</dbReference>
<keyword evidence="6" id="KW-1185">Reference proteome</keyword>
<dbReference type="CDD" id="cd03257">
    <property type="entry name" value="ABC_NikE_OppD_transporters"/>
    <property type="match status" value="1"/>
</dbReference>
<dbReference type="EMBL" id="JADBEB010000001">
    <property type="protein sequence ID" value="MBE1490502.1"/>
    <property type="molecule type" value="Genomic_DNA"/>
</dbReference>
<dbReference type="Pfam" id="PF08352">
    <property type="entry name" value="oligo_HPY"/>
    <property type="match status" value="1"/>
</dbReference>
<name>A0A927R0R1_9ACTN</name>
<evidence type="ECO:0000256" key="2">
    <source>
        <dbReference type="ARBA" id="ARBA00022741"/>
    </source>
</evidence>
<dbReference type="InterPro" id="IPR013563">
    <property type="entry name" value="Oligopep_ABC_C"/>
</dbReference>
<dbReference type="InterPro" id="IPR017871">
    <property type="entry name" value="ABC_transporter-like_CS"/>
</dbReference>
<gene>
    <name evidence="5" type="ORF">H4W31_006140</name>
</gene>
<keyword evidence="2" id="KW-0547">Nucleotide-binding</keyword>
<dbReference type="Gene3D" id="3.40.50.300">
    <property type="entry name" value="P-loop containing nucleotide triphosphate hydrolases"/>
    <property type="match status" value="1"/>
</dbReference>
<keyword evidence="3 5" id="KW-0067">ATP-binding</keyword>